<evidence type="ECO:0000256" key="6">
    <source>
        <dbReference type="ARBA" id="ARBA00022833"/>
    </source>
</evidence>
<dbReference type="PANTHER" id="PTHR45888">
    <property type="entry name" value="HL01030P-RELATED"/>
    <property type="match status" value="1"/>
</dbReference>
<evidence type="ECO:0008006" key="16">
    <source>
        <dbReference type="Google" id="ProtNLM"/>
    </source>
</evidence>
<feature type="compositionally biased region" description="Basic and acidic residues" evidence="11">
    <location>
        <begin position="269"/>
        <end position="280"/>
    </location>
</feature>
<feature type="compositionally biased region" description="Polar residues" evidence="11">
    <location>
        <begin position="353"/>
        <end position="379"/>
    </location>
</feature>
<evidence type="ECO:0000256" key="11">
    <source>
        <dbReference type="SAM" id="MobiDB-lite"/>
    </source>
</evidence>
<keyword evidence="9" id="KW-0539">Nucleus</keyword>
<feature type="domain" description="PHD-type" evidence="12">
    <location>
        <begin position="484"/>
        <end position="544"/>
    </location>
</feature>
<feature type="compositionally biased region" description="Basic residues" evidence="11">
    <location>
        <begin position="195"/>
        <end position="204"/>
    </location>
</feature>
<dbReference type="FunFam" id="3.30.40.10:FF:000005">
    <property type="entry name" value="zinc finger protein isoform X1"/>
    <property type="match status" value="1"/>
</dbReference>
<keyword evidence="3" id="KW-0479">Metal-binding</keyword>
<feature type="compositionally biased region" description="Pro residues" evidence="11">
    <location>
        <begin position="456"/>
        <end position="468"/>
    </location>
</feature>
<sequence length="594" mass="64285">MADSIFLANMAAAATTVVPVEVVNNNGNRTNLEKIESFLNESVYKEILESSANYNTRLCIERRMRLPFIDAQTGIAQNHSSLFMNRRQRLPGLFPGQIYSYPRQRWRKKRRQYLTMNARAFARAADHLMEGEVDMHSISQIENPALQDTDSKDSQLLKDEVSKEWFYDEADMLEMDAYDEPDADSDLDYEETYSKRKRGRRGAGRGRTGTDSPSTPGRKKGASGGGRGRKKAGHSFDPTPGDPDKPFACELCGARYKTRPGLTYHYGHSHKEGASDENSRDSNAPTPTAQPGGAICPPTVGGGPMPSAFPGLQTQTGQPAPPMGGPIVSAPPMGGGGTLCASPPNAGIGGDPQNGSRQDQGQVYQDSYVSFLNQTPGSQSRGRGRPPPNTTAPPPGLAAPPSSQPPFPPMAVPPPSQTPPTLPPNLPPLPLQAPLPEDTPMPVLVPENGLDVAPPNLAPPMGGPPDLPGPSSGAQEGPKKPSPSPYCDFCLGDERVNKKTGIQEELVSCSDCGRSGHPTCLQFTDNMKISVKKYRWQCIECKCCSMCGNSDNDDQLLFCDDCDRGYHMYCLNPPLVNPPEGSWSCKLCIDEFHK</sequence>
<feature type="region of interest" description="Disordered" evidence="11">
    <location>
        <begin position="263"/>
        <end position="485"/>
    </location>
</feature>
<dbReference type="Pfam" id="PF14051">
    <property type="entry name" value="DPF1-3_N"/>
    <property type="match status" value="1"/>
</dbReference>
<keyword evidence="8" id="KW-0804">Transcription</keyword>
<evidence type="ECO:0000256" key="2">
    <source>
        <dbReference type="ARBA" id="ARBA00010539"/>
    </source>
</evidence>
<evidence type="ECO:0000256" key="3">
    <source>
        <dbReference type="ARBA" id="ARBA00022723"/>
    </source>
</evidence>
<dbReference type="InterPro" id="IPR013087">
    <property type="entry name" value="Znf_C2H2_type"/>
</dbReference>
<dbReference type="PANTHER" id="PTHR45888:SF5">
    <property type="entry name" value="D4, ISOFORM A"/>
    <property type="match status" value="1"/>
</dbReference>
<dbReference type="CDD" id="cd15619">
    <property type="entry name" value="PHD1_d4"/>
    <property type="match status" value="1"/>
</dbReference>
<evidence type="ECO:0000256" key="1">
    <source>
        <dbReference type="ARBA" id="ARBA00004123"/>
    </source>
</evidence>
<dbReference type="SUPFAM" id="SSF57903">
    <property type="entry name" value="FYVE/PHD zinc finger"/>
    <property type="match status" value="1"/>
</dbReference>
<evidence type="ECO:0000256" key="7">
    <source>
        <dbReference type="ARBA" id="ARBA00023015"/>
    </source>
</evidence>
<dbReference type="GO" id="GO:0008270">
    <property type="term" value="F:zinc ion binding"/>
    <property type="evidence" value="ECO:0007669"/>
    <property type="project" value="UniProtKB-KW"/>
</dbReference>
<feature type="domain" description="C2H2-type" evidence="13">
    <location>
        <begin position="247"/>
        <end position="275"/>
    </location>
</feature>
<keyword evidence="5 10" id="KW-0863">Zinc-finger</keyword>
<evidence type="ECO:0000259" key="13">
    <source>
        <dbReference type="PROSITE" id="PS50157"/>
    </source>
</evidence>
<dbReference type="Pfam" id="PF00628">
    <property type="entry name" value="PHD"/>
    <property type="match status" value="2"/>
</dbReference>
<dbReference type="InterPro" id="IPR013083">
    <property type="entry name" value="Znf_RING/FYVE/PHD"/>
</dbReference>
<dbReference type="InterPro" id="IPR011011">
    <property type="entry name" value="Znf_FYVE_PHD"/>
</dbReference>
<organism evidence="14 15">
    <name type="scientific">Phaedon cochleariae</name>
    <name type="common">Mustard beetle</name>
    <dbReference type="NCBI Taxonomy" id="80249"/>
    <lineage>
        <taxon>Eukaryota</taxon>
        <taxon>Metazoa</taxon>
        <taxon>Ecdysozoa</taxon>
        <taxon>Arthropoda</taxon>
        <taxon>Hexapoda</taxon>
        <taxon>Insecta</taxon>
        <taxon>Pterygota</taxon>
        <taxon>Neoptera</taxon>
        <taxon>Endopterygota</taxon>
        <taxon>Coleoptera</taxon>
        <taxon>Polyphaga</taxon>
        <taxon>Cucujiformia</taxon>
        <taxon>Chrysomeloidea</taxon>
        <taxon>Chrysomelidae</taxon>
        <taxon>Chrysomelinae</taxon>
        <taxon>Chrysomelini</taxon>
        <taxon>Phaedon</taxon>
    </lineage>
</organism>
<protein>
    <recommendedName>
        <fullName evidence="16">Zinc finger protein ubi-d4</fullName>
    </recommendedName>
</protein>
<accession>A0A9P0DL15</accession>
<keyword evidence="7" id="KW-0805">Transcription regulation</keyword>
<dbReference type="SMART" id="SM00249">
    <property type="entry name" value="PHD"/>
    <property type="match status" value="2"/>
</dbReference>
<evidence type="ECO:0000256" key="9">
    <source>
        <dbReference type="ARBA" id="ARBA00023242"/>
    </source>
</evidence>
<dbReference type="GO" id="GO:0071565">
    <property type="term" value="C:nBAF complex"/>
    <property type="evidence" value="ECO:0007669"/>
    <property type="project" value="TreeGrafter"/>
</dbReference>
<feature type="compositionally biased region" description="Basic residues" evidence="11">
    <location>
        <begin position="217"/>
        <end position="233"/>
    </location>
</feature>
<feature type="compositionally biased region" description="Acidic residues" evidence="11">
    <location>
        <begin position="178"/>
        <end position="191"/>
    </location>
</feature>
<comment type="similarity">
    <text evidence="2">Belongs to the requiem/DPF family.</text>
</comment>
<proteinExistence type="inferred from homology"/>
<dbReference type="CDD" id="cd15530">
    <property type="entry name" value="PHD2_d4"/>
    <property type="match status" value="1"/>
</dbReference>
<evidence type="ECO:0000256" key="8">
    <source>
        <dbReference type="ARBA" id="ARBA00023163"/>
    </source>
</evidence>
<dbReference type="Gene3D" id="3.30.40.10">
    <property type="entry name" value="Zinc/RING finger domain, C3HC4 (zinc finger)"/>
    <property type="match status" value="1"/>
</dbReference>
<dbReference type="OrthoDB" id="1903104at2759"/>
<gene>
    <name evidence="14" type="ORF">PHAECO_LOCUS9119</name>
</gene>
<dbReference type="InterPro" id="IPR001965">
    <property type="entry name" value="Znf_PHD"/>
</dbReference>
<keyword evidence="6" id="KW-0862">Zinc</keyword>
<dbReference type="PROSITE" id="PS50016">
    <property type="entry name" value="ZF_PHD_2"/>
    <property type="match status" value="2"/>
</dbReference>
<feature type="region of interest" description="Disordered" evidence="11">
    <location>
        <begin position="178"/>
        <end position="244"/>
    </location>
</feature>
<evidence type="ECO:0000256" key="4">
    <source>
        <dbReference type="ARBA" id="ARBA00022737"/>
    </source>
</evidence>
<evidence type="ECO:0000313" key="14">
    <source>
        <dbReference type="EMBL" id="CAH1170072.1"/>
    </source>
</evidence>
<name>A0A9P0DL15_PHACE</name>
<dbReference type="InterPro" id="IPR025750">
    <property type="entry name" value="DPF1-3_N"/>
</dbReference>
<dbReference type="PROSITE" id="PS00028">
    <property type="entry name" value="ZINC_FINGER_C2H2_1"/>
    <property type="match status" value="1"/>
</dbReference>
<feature type="domain" description="PHD-type" evidence="12">
    <location>
        <begin position="541"/>
        <end position="591"/>
    </location>
</feature>
<keyword evidence="15" id="KW-1185">Reference proteome</keyword>
<dbReference type="EMBL" id="OU896711">
    <property type="protein sequence ID" value="CAH1170072.1"/>
    <property type="molecule type" value="Genomic_DNA"/>
</dbReference>
<evidence type="ECO:0000256" key="5">
    <source>
        <dbReference type="ARBA" id="ARBA00022771"/>
    </source>
</evidence>
<dbReference type="Proteomes" id="UP001153737">
    <property type="component" value="Chromosome 5"/>
</dbReference>
<dbReference type="InterPro" id="IPR019787">
    <property type="entry name" value="Znf_PHD-finger"/>
</dbReference>
<reference evidence="14" key="2">
    <citation type="submission" date="2022-10" db="EMBL/GenBank/DDBJ databases">
        <authorList>
            <consortium name="ENA_rothamsted_submissions"/>
            <consortium name="culmorum"/>
            <person name="King R."/>
        </authorList>
    </citation>
    <scope>NUCLEOTIDE SEQUENCE</scope>
</reference>
<evidence type="ECO:0000259" key="12">
    <source>
        <dbReference type="PROSITE" id="PS50016"/>
    </source>
</evidence>
<evidence type="ECO:0000256" key="10">
    <source>
        <dbReference type="PROSITE-ProRule" id="PRU00042"/>
    </source>
</evidence>
<comment type="subcellular location">
    <subcellularLocation>
        <location evidence="1">Nucleus</location>
    </subcellularLocation>
</comment>
<feature type="compositionally biased region" description="Pro residues" evidence="11">
    <location>
        <begin position="385"/>
        <end position="439"/>
    </location>
</feature>
<dbReference type="AlphaFoldDB" id="A0A9P0DL15"/>
<reference evidence="14" key="1">
    <citation type="submission" date="2022-01" db="EMBL/GenBank/DDBJ databases">
        <authorList>
            <person name="King R."/>
        </authorList>
    </citation>
    <scope>NUCLEOTIDE SEQUENCE</scope>
</reference>
<keyword evidence="4" id="KW-0677">Repeat</keyword>
<dbReference type="PROSITE" id="PS50157">
    <property type="entry name" value="ZINC_FINGER_C2H2_2"/>
    <property type="match status" value="1"/>
</dbReference>
<dbReference type="GO" id="GO:0007399">
    <property type="term" value="P:nervous system development"/>
    <property type="evidence" value="ECO:0007669"/>
    <property type="project" value="TreeGrafter"/>
</dbReference>
<evidence type="ECO:0000313" key="15">
    <source>
        <dbReference type="Proteomes" id="UP001153737"/>
    </source>
</evidence>